<dbReference type="InterPro" id="IPR012466">
    <property type="entry name" value="NECAP_PHear"/>
</dbReference>
<feature type="non-terminal residue" evidence="4">
    <location>
        <position position="1"/>
    </location>
</feature>
<dbReference type="GO" id="GO:0030125">
    <property type="term" value="C:clathrin vesicle coat"/>
    <property type="evidence" value="ECO:0007669"/>
    <property type="project" value="TreeGrafter"/>
</dbReference>
<reference evidence="4" key="1">
    <citation type="submission" date="2014-05" db="EMBL/GenBank/DDBJ databases">
        <title>The transcriptome of the halophilic microalga Tetraselmis sp. GSL018 isolated from the Great Salt Lake, Utah.</title>
        <authorList>
            <person name="Jinkerson R.E."/>
            <person name="D'Adamo S."/>
            <person name="Posewitz M.C."/>
        </authorList>
    </citation>
    <scope>NUCLEOTIDE SEQUENCE</scope>
    <source>
        <strain evidence="4">GSL018</strain>
    </source>
</reference>
<name>A0A061SE19_9CHLO</name>
<dbReference type="EMBL" id="GBEZ01001573">
    <property type="protein sequence ID" value="JAC83412.1"/>
    <property type="molecule type" value="Transcribed_RNA"/>
</dbReference>
<feature type="compositionally biased region" description="Low complexity" evidence="1">
    <location>
        <begin position="195"/>
        <end position="221"/>
    </location>
</feature>
<feature type="compositionally biased region" description="Acidic residues" evidence="1">
    <location>
        <begin position="256"/>
        <end position="265"/>
    </location>
</feature>
<gene>
    <name evidence="3" type="ORF">TSPGSL018_29366</name>
    <name evidence="4" type="ORF">TSPGSL018_3423</name>
</gene>
<dbReference type="AlphaFoldDB" id="A0A061SE19"/>
<dbReference type="SUPFAM" id="SSF50729">
    <property type="entry name" value="PH domain-like"/>
    <property type="match status" value="1"/>
</dbReference>
<accession>A0A061SE19</accession>
<evidence type="ECO:0000313" key="3">
    <source>
        <dbReference type="EMBL" id="JAC60278.1"/>
    </source>
</evidence>
<dbReference type="CDD" id="cd13228">
    <property type="entry name" value="PHear_NECAP"/>
    <property type="match status" value="1"/>
</dbReference>
<dbReference type="PANTHER" id="PTHR12847:SF9">
    <property type="entry name" value="NECAP-LIKE PROTEIN CG9132"/>
    <property type="match status" value="1"/>
</dbReference>
<feature type="domain" description="NECAP PHear" evidence="2">
    <location>
        <begin position="30"/>
        <end position="190"/>
    </location>
</feature>
<sequence length="265" mass="28615">EQSHAIGPKDCNALKISTTEEKEAEVGVVSFRVKECYLYSIPPASSIGHRAELWGVDNWIKALSLQVISTGDAGYVRLFDLESGELFAECPLPQDHRKFHTAVEPVIDSSRYFSLRIVDRDTARHAFVGIGFRERGQASDFAAALDDHRAFLRRKAEAARIAEEREAREAIGGEGPQKDMSIQGTIHLNLKKLDLGSSSKGSTGSRRLPLGKAANPAAPGAVIPPPPSAPGGGDAQSGFWKESGNEPGFPPPHDAGEDDWSDFQG</sequence>
<evidence type="ECO:0000313" key="4">
    <source>
        <dbReference type="EMBL" id="JAC83412.1"/>
    </source>
</evidence>
<dbReference type="EMBL" id="GBEZ01026979">
    <property type="protein sequence ID" value="JAC60278.1"/>
    <property type="molecule type" value="Transcribed_RNA"/>
</dbReference>
<feature type="region of interest" description="Disordered" evidence="1">
    <location>
        <begin position="193"/>
        <end position="265"/>
    </location>
</feature>
<organism evidence="4">
    <name type="scientific">Tetraselmis sp. GSL018</name>
    <dbReference type="NCBI Taxonomy" id="582737"/>
    <lineage>
        <taxon>Eukaryota</taxon>
        <taxon>Viridiplantae</taxon>
        <taxon>Chlorophyta</taxon>
        <taxon>core chlorophytes</taxon>
        <taxon>Chlorodendrophyceae</taxon>
        <taxon>Chlorodendrales</taxon>
        <taxon>Chlorodendraceae</taxon>
        <taxon>Tetraselmis</taxon>
    </lineage>
</organism>
<evidence type="ECO:0000259" key="2">
    <source>
        <dbReference type="Pfam" id="PF07933"/>
    </source>
</evidence>
<dbReference type="Gene3D" id="2.30.29.30">
    <property type="entry name" value="Pleckstrin-homology domain (PH domain)/Phosphotyrosine-binding domain (PTB)"/>
    <property type="match status" value="1"/>
</dbReference>
<protein>
    <submittedName>
        <fullName evidence="4">Adaptin ear-binding coat-associated protein 1 necap-1 isoform 1</fullName>
    </submittedName>
</protein>
<evidence type="ECO:0000256" key="1">
    <source>
        <dbReference type="SAM" id="MobiDB-lite"/>
    </source>
</evidence>
<dbReference type="GO" id="GO:0006897">
    <property type="term" value="P:endocytosis"/>
    <property type="evidence" value="ECO:0007669"/>
    <property type="project" value="InterPro"/>
</dbReference>
<proteinExistence type="predicted"/>
<dbReference type="Pfam" id="PF07933">
    <property type="entry name" value="DUF1681"/>
    <property type="match status" value="1"/>
</dbReference>
<dbReference type="InterPro" id="IPR011993">
    <property type="entry name" value="PH-like_dom_sf"/>
</dbReference>
<dbReference type="PANTHER" id="PTHR12847">
    <property type="entry name" value="ATP-BINDING CASSETTE ABC TRANSPORTER-RELATED"/>
    <property type="match status" value="1"/>
</dbReference>